<keyword evidence="1" id="KW-0732">Signal</keyword>
<organism evidence="2 3">
    <name type="scientific">Solitalea agri</name>
    <dbReference type="NCBI Taxonomy" id="2953739"/>
    <lineage>
        <taxon>Bacteria</taxon>
        <taxon>Pseudomonadati</taxon>
        <taxon>Bacteroidota</taxon>
        <taxon>Sphingobacteriia</taxon>
        <taxon>Sphingobacteriales</taxon>
        <taxon>Sphingobacteriaceae</taxon>
        <taxon>Solitalea</taxon>
    </lineage>
</organism>
<keyword evidence="3" id="KW-1185">Reference proteome</keyword>
<name>A0A9X2JCK1_9SPHI</name>
<dbReference type="InterPro" id="IPR032183">
    <property type="entry name" value="PKD-like"/>
</dbReference>
<dbReference type="AlphaFoldDB" id="A0A9X2JCK1"/>
<feature type="signal peptide" evidence="1">
    <location>
        <begin position="1"/>
        <end position="21"/>
    </location>
</feature>
<dbReference type="PROSITE" id="PS51257">
    <property type="entry name" value="PROKAR_LIPOPROTEIN"/>
    <property type="match status" value="1"/>
</dbReference>
<accession>A0A9X2JCK1</accession>
<evidence type="ECO:0000256" key="1">
    <source>
        <dbReference type="SAM" id="SignalP"/>
    </source>
</evidence>
<dbReference type="RefSeq" id="WP_252586116.1">
    <property type="nucleotide sequence ID" value="NZ_JAMWYS010000009.1"/>
</dbReference>
<sequence>MKVFNSIILLCLTALVFSACQKEIGGDYKDLNTTFVDTSKYAKQIVARQNEVYSISPSFIEGVDPSKLTYEWRLTKVEYTADPVTGRYIDTVLSTEQNFSKKIPFSPGSYVLRLHVFDPSNGNIAQIINTPFTVSSYALQGLMLLHGDVNSCDVSILVNNRVNTVVPATADSIQKNIFSIINGKKIEGEARAVAFNNHGASGARSKVYVLTSNGGYRTEFGGLKMEDPYNNLFSAAPSTANFQAYGTAGTNEYLINNGALYYQGQTQPAIFKPFGSQCYLPSNISPGTYTATPYFAMDIDNVSPINALMVGVFYDSNSRRFLYSKNDNTIGTFTGTAPAGGFALSTVGKWMVYGEQGNSPTQLSPYFSRYFYCVMSDLNFTGGISAKAGTRKVYISDLGRLPDPNFPTDVTKSMSLTSNLRGVAVKDISAATDIDNAKYFAFGNKGNVMYYATNDKIYLSNDYQTSNLYYDILANYSGNVITSMQVFKVKGHPKDGQLLYVALYNSATQSSTLLEIAINGINGTMSGTPKAYTGISGKISAMNYKQF</sequence>
<dbReference type="EMBL" id="JAMWYS010000009">
    <property type="protein sequence ID" value="MCO4291880.1"/>
    <property type="molecule type" value="Genomic_DNA"/>
</dbReference>
<evidence type="ECO:0000313" key="2">
    <source>
        <dbReference type="EMBL" id="MCO4291880.1"/>
    </source>
</evidence>
<proteinExistence type="predicted"/>
<gene>
    <name evidence="2" type="ORF">NF867_03280</name>
</gene>
<feature type="chain" id="PRO_5040796350" evidence="1">
    <location>
        <begin position="22"/>
        <end position="547"/>
    </location>
</feature>
<protein>
    <submittedName>
        <fullName evidence="2">PKD-like family lipoprotein</fullName>
    </submittedName>
</protein>
<keyword evidence="2" id="KW-0449">Lipoprotein</keyword>
<dbReference type="Proteomes" id="UP001155182">
    <property type="component" value="Unassembled WGS sequence"/>
</dbReference>
<reference evidence="2" key="1">
    <citation type="submission" date="2022-06" db="EMBL/GenBank/DDBJ databases">
        <title>Solitalea sp. MAHUQ-68 isolated from rhizospheric soil.</title>
        <authorList>
            <person name="Huq M.A."/>
        </authorList>
    </citation>
    <scope>NUCLEOTIDE SEQUENCE</scope>
    <source>
        <strain evidence="2">MAHUQ-68</strain>
    </source>
</reference>
<evidence type="ECO:0000313" key="3">
    <source>
        <dbReference type="Proteomes" id="UP001155182"/>
    </source>
</evidence>
<dbReference type="Pfam" id="PF16407">
    <property type="entry name" value="PKD_2"/>
    <property type="match status" value="1"/>
</dbReference>
<comment type="caution">
    <text evidence="2">The sequence shown here is derived from an EMBL/GenBank/DDBJ whole genome shotgun (WGS) entry which is preliminary data.</text>
</comment>